<evidence type="ECO:0000313" key="2">
    <source>
        <dbReference type="Proteomes" id="UP001325680"/>
    </source>
</evidence>
<name>A0ABZ0W665_9BACT</name>
<dbReference type="EMBL" id="CP139960">
    <property type="protein sequence ID" value="WQD38768.1"/>
    <property type="molecule type" value="Genomic_DNA"/>
</dbReference>
<dbReference type="Proteomes" id="UP001325680">
    <property type="component" value="Chromosome"/>
</dbReference>
<organism evidence="1 2">
    <name type="scientific">Niabella yanshanensis</name>
    <dbReference type="NCBI Taxonomy" id="577386"/>
    <lineage>
        <taxon>Bacteria</taxon>
        <taxon>Pseudomonadati</taxon>
        <taxon>Bacteroidota</taxon>
        <taxon>Chitinophagia</taxon>
        <taxon>Chitinophagales</taxon>
        <taxon>Chitinophagaceae</taxon>
        <taxon>Niabella</taxon>
    </lineage>
</organism>
<gene>
    <name evidence="1" type="ORF">U0035_01245</name>
</gene>
<reference evidence="1 2" key="1">
    <citation type="submission" date="2023-12" db="EMBL/GenBank/DDBJ databases">
        <title>Genome sequencing and assembly of bacterial species from a model synthetic community.</title>
        <authorList>
            <person name="Hogle S.L."/>
        </authorList>
    </citation>
    <scope>NUCLEOTIDE SEQUENCE [LARGE SCALE GENOMIC DNA]</scope>
    <source>
        <strain evidence="1 2">HAMBI_3031</strain>
    </source>
</reference>
<evidence type="ECO:0008006" key="3">
    <source>
        <dbReference type="Google" id="ProtNLM"/>
    </source>
</evidence>
<keyword evidence="2" id="KW-1185">Reference proteome</keyword>
<sequence length="261" mass="29581">MNKTLLIFSGWLTITGLWGCSKKDTRLKDEQLSFNRIESVSHLPGFGDSDGLPEGRPFELPKGLHLVNRPNYPFNPDISKLKGIINTFYIDVHIATDSTWGGGEFVFPEGLVVLNVAPSRIQNGMLLDREPVTAPPHNPSSGGDTITIYLGVACMNAGKGMPWADNFGTDDRYYPISKGTHKPYVITTNKEVLKFLSLLNDKKHLKLTRHYNPWERMNEDYKEPEWMKPYSEIQDKFWKLTDGTGLNQDDLEELLKAIQPQ</sequence>
<evidence type="ECO:0000313" key="1">
    <source>
        <dbReference type="EMBL" id="WQD38768.1"/>
    </source>
</evidence>
<proteinExistence type="predicted"/>
<accession>A0ABZ0W665</accession>
<dbReference type="RefSeq" id="WP_162817992.1">
    <property type="nucleotide sequence ID" value="NZ_CP139960.1"/>
</dbReference>
<protein>
    <recommendedName>
        <fullName evidence="3">YARHG domain-containing protein</fullName>
    </recommendedName>
</protein>